<evidence type="ECO:0000256" key="13">
    <source>
        <dbReference type="ARBA" id="ARBA00061570"/>
    </source>
</evidence>
<dbReference type="RefSeq" id="WP_213372737.1">
    <property type="nucleotide sequence ID" value="NZ_QTKX01000005.1"/>
</dbReference>
<comment type="caution">
    <text evidence="18">The sequence shown here is derived from an EMBL/GenBank/DDBJ whole genome shotgun (WGS) entry which is preliminary data.</text>
</comment>
<dbReference type="FunFam" id="1.10.8.60:FF:000001">
    <property type="entry name" value="ATP-dependent zinc metalloprotease FtsH"/>
    <property type="match status" value="1"/>
</dbReference>
<reference evidence="18 19" key="1">
    <citation type="journal article" date="2021" name="Microorganisms">
        <title>Bacterial Dimethylsulfoniopropionate Biosynthesis in the East China Sea.</title>
        <authorList>
            <person name="Liu J."/>
            <person name="Zhang Y."/>
            <person name="Liu J."/>
            <person name="Zhong H."/>
            <person name="Williams B.T."/>
            <person name="Zheng Y."/>
            <person name="Curson A.R.J."/>
            <person name="Sun C."/>
            <person name="Sun H."/>
            <person name="Song D."/>
            <person name="Wagner Mackenzie B."/>
            <person name="Bermejo Martinez A."/>
            <person name="Todd J.D."/>
            <person name="Zhang X.H."/>
        </authorList>
    </citation>
    <scope>NUCLEOTIDE SEQUENCE [LARGE SCALE GENOMIC DNA]</scope>
    <source>
        <strain evidence="18 19">ESS08</strain>
    </source>
</reference>
<dbReference type="InterPro" id="IPR027417">
    <property type="entry name" value="P-loop_NTPase"/>
</dbReference>
<dbReference type="InterPro" id="IPR005936">
    <property type="entry name" value="FtsH"/>
</dbReference>
<evidence type="ECO:0000259" key="17">
    <source>
        <dbReference type="SMART" id="SM00382"/>
    </source>
</evidence>
<dbReference type="CDD" id="cd19501">
    <property type="entry name" value="RecA-like_FtsH"/>
    <property type="match status" value="1"/>
</dbReference>
<dbReference type="GO" id="GO:0005886">
    <property type="term" value="C:plasma membrane"/>
    <property type="evidence" value="ECO:0007669"/>
    <property type="project" value="UniProtKB-SubCell"/>
</dbReference>
<keyword evidence="14" id="KW-1003">Cell membrane</keyword>
<dbReference type="InterPro" id="IPR003960">
    <property type="entry name" value="ATPase_AAA_CS"/>
</dbReference>
<feature type="binding site" evidence="14">
    <location>
        <begin position="203"/>
        <end position="210"/>
    </location>
    <ligand>
        <name>ATP</name>
        <dbReference type="ChEBI" id="CHEBI:30616"/>
    </ligand>
</feature>
<evidence type="ECO:0000256" key="10">
    <source>
        <dbReference type="ARBA" id="ARBA00022989"/>
    </source>
</evidence>
<dbReference type="SMART" id="SM00382">
    <property type="entry name" value="AAA"/>
    <property type="match status" value="1"/>
</dbReference>
<comment type="similarity">
    <text evidence="2 14">In the C-terminal section; belongs to the peptidase M41 family.</text>
</comment>
<feature type="transmembrane region" description="Helical" evidence="14">
    <location>
        <begin position="9"/>
        <end position="27"/>
    </location>
</feature>
<evidence type="ECO:0000256" key="8">
    <source>
        <dbReference type="ARBA" id="ARBA00022833"/>
    </source>
</evidence>
<evidence type="ECO:0000256" key="1">
    <source>
        <dbReference type="ARBA" id="ARBA00004370"/>
    </source>
</evidence>
<keyword evidence="6 14" id="KW-0547">Nucleotide-binding</keyword>
<dbReference type="Proteomes" id="UP000761411">
    <property type="component" value="Unassembled WGS sequence"/>
</dbReference>
<comment type="subunit">
    <text evidence="14">Homohexamer.</text>
</comment>
<feature type="transmembrane region" description="Helical" evidence="14">
    <location>
        <begin position="111"/>
        <end position="132"/>
    </location>
</feature>
<feature type="domain" description="AAA+ ATPase" evidence="17">
    <location>
        <begin position="195"/>
        <end position="334"/>
    </location>
</feature>
<dbReference type="InterPro" id="IPR041569">
    <property type="entry name" value="AAA_lid_3"/>
</dbReference>
<dbReference type="FunFam" id="3.40.50.300:FF:000001">
    <property type="entry name" value="ATP-dependent zinc metalloprotease FtsH"/>
    <property type="match status" value="1"/>
</dbReference>
<keyword evidence="19" id="KW-1185">Reference proteome</keyword>
<dbReference type="GO" id="GO:0030163">
    <property type="term" value="P:protein catabolic process"/>
    <property type="evidence" value="ECO:0007669"/>
    <property type="project" value="UniProtKB-UniRule"/>
</dbReference>
<proteinExistence type="inferred from homology"/>
<dbReference type="InterPro" id="IPR003959">
    <property type="entry name" value="ATPase_AAA_core"/>
</dbReference>
<comment type="function">
    <text evidence="14">Acts as a processive, ATP-dependent zinc metallopeptidase for both cytoplasmic and membrane proteins. Plays a role in the quality control of integral membrane proteins.</text>
</comment>
<dbReference type="SUPFAM" id="SSF52540">
    <property type="entry name" value="P-loop containing nucleoside triphosphate hydrolases"/>
    <property type="match status" value="1"/>
</dbReference>
<evidence type="ECO:0000256" key="6">
    <source>
        <dbReference type="ARBA" id="ARBA00022741"/>
    </source>
</evidence>
<evidence type="ECO:0000256" key="12">
    <source>
        <dbReference type="ARBA" id="ARBA00023136"/>
    </source>
</evidence>
<evidence type="ECO:0000313" key="19">
    <source>
        <dbReference type="Proteomes" id="UP000761411"/>
    </source>
</evidence>
<keyword evidence="7 14" id="KW-0378">Hydrolase</keyword>
<keyword evidence="10 14" id="KW-1133">Transmembrane helix</keyword>
<evidence type="ECO:0000256" key="7">
    <source>
        <dbReference type="ARBA" id="ARBA00022801"/>
    </source>
</evidence>
<dbReference type="PROSITE" id="PS00674">
    <property type="entry name" value="AAA"/>
    <property type="match status" value="1"/>
</dbReference>
<dbReference type="Pfam" id="PF00004">
    <property type="entry name" value="AAA"/>
    <property type="match status" value="1"/>
</dbReference>
<keyword evidence="4 14" id="KW-0812">Transmembrane</keyword>
<feature type="region of interest" description="Disordered" evidence="16">
    <location>
        <begin position="626"/>
        <end position="656"/>
    </location>
</feature>
<feature type="active site" evidence="14">
    <location>
        <position position="426"/>
    </location>
</feature>
<evidence type="ECO:0000256" key="2">
    <source>
        <dbReference type="ARBA" id="ARBA00010044"/>
    </source>
</evidence>
<evidence type="ECO:0000256" key="5">
    <source>
        <dbReference type="ARBA" id="ARBA00022723"/>
    </source>
</evidence>
<dbReference type="InterPro" id="IPR000642">
    <property type="entry name" value="Peptidase_M41"/>
</dbReference>
<dbReference type="GO" id="GO:0005524">
    <property type="term" value="F:ATP binding"/>
    <property type="evidence" value="ECO:0007669"/>
    <property type="project" value="UniProtKB-UniRule"/>
</dbReference>
<dbReference type="AlphaFoldDB" id="A0A944CQW6"/>
<protein>
    <recommendedName>
        <fullName evidence="14">ATP-dependent zinc metalloprotease FtsH</fullName>
        <ecNumber evidence="14">3.4.24.-</ecNumber>
    </recommendedName>
</protein>
<dbReference type="Pfam" id="PF01434">
    <property type="entry name" value="Peptidase_M41"/>
    <property type="match status" value="1"/>
</dbReference>
<keyword evidence="12 14" id="KW-0472">Membrane</keyword>
<dbReference type="HAMAP" id="MF_01458">
    <property type="entry name" value="FtsH"/>
    <property type="match status" value="1"/>
</dbReference>
<name>A0A944CQW6_9BACI</name>
<feature type="binding site" evidence="14">
    <location>
        <position position="501"/>
    </location>
    <ligand>
        <name>Zn(2+)</name>
        <dbReference type="ChEBI" id="CHEBI:29105"/>
        <note>catalytic</note>
    </ligand>
</feature>
<dbReference type="PANTHER" id="PTHR23076">
    <property type="entry name" value="METALLOPROTEASE M41 FTSH"/>
    <property type="match status" value="1"/>
</dbReference>
<gene>
    <name evidence="14" type="primary">ftsH</name>
    <name evidence="18" type="ORF">DYI25_21435</name>
</gene>
<keyword evidence="3 14" id="KW-0645">Protease</keyword>
<evidence type="ECO:0000256" key="4">
    <source>
        <dbReference type="ARBA" id="ARBA00022692"/>
    </source>
</evidence>
<dbReference type="PANTHER" id="PTHR23076:SF113">
    <property type="entry name" value="ATP-DEPENDENT ZINC METALLOPROTEASE FTSH 1, CHLOROPLASTIC-RELATED"/>
    <property type="match status" value="1"/>
</dbReference>
<organism evidence="18 19">
    <name type="scientific">Mesobacillus boroniphilus</name>
    <dbReference type="NCBI Taxonomy" id="308892"/>
    <lineage>
        <taxon>Bacteria</taxon>
        <taxon>Bacillati</taxon>
        <taxon>Bacillota</taxon>
        <taxon>Bacilli</taxon>
        <taxon>Bacillales</taxon>
        <taxon>Bacillaceae</taxon>
        <taxon>Mesobacillus</taxon>
    </lineage>
</organism>
<evidence type="ECO:0000256" key="9">
    <source>
        <dbReference type="ARBA" id="ARBA00022840"/>
    </source>
</evidence>
<comment type="subcellular location">
    <subcellularLocation>
        <location evidence="14">Cell membrane</location>
        <topology evidence="14">Multi-pass membrane protein</topology>
        <orientation evidence="14">Cytoplasmic side</orientation>
    </subcellularLocation>
    <subcellularLocation>
        <location evidence="1">Membrane</location>
    </subcellularLocation>
</comment>
<dbReference type="NCBIfam" id="TIGR01241">
    <property type="entry name" value="FtsH_fam"/>
    <property type="match status" value="1"/>
</dbReference>
<keyword evidence="11 14" id="KW-0482">Metalloprotease</keyword>
<dbReference type="Pfam" id="PF17862">
    <property type="entry name" value="AAA_lid_3"/>
    <property type="match status" value="1"/>
</dbReference>
<keyword evidence="8 14" id="KW-0862">Zinc</keyword>
<dbReference type="GO" id="GO:0016887">
    <property type="term" value="F:ATP hydrolysis activity"/>
    <property type="evidence" value="ECO:0007669"/>
    <property type="project" value="UniProtKB-UniRule"/>
</dbReference>
<feature type="binding site" evidence="14">
    <location>
        <position position="425"/>
    </location>
    <ligand>
        <name>Zn(2+)</name>
        <dbReference type="ChEBI" id="CHEBI:29105"/>
        <note>catalytic</note>
    </ligand>
</feature>
<keyword evidence="5 14" id="KW-0479">Metal-binding</keyword>
<keyword evidence="9 14" id="KW-0067">ATP-binding</keyword>
<dbReference type="FunFam" id="1.20.58.760:FF:000001">
    <property type="entry name" value="ATP-dependent zinc metalloprotease FtsH"/>
    <property type="match status" value="1"/>
</dbReference>
<feature type="binding site" evidence="14">
    <location>
        <position position="429"/>
    </location>
    <ligand>
        <name>Zn(2+)</name>
        <dbReference type="ChEBI" id="CHEBI:29105"/>
        <note>catalytic</note>
    </ligand>
</feature>
<dbReference type="Gene3D" id="1.10.8.60">
    <property type="match status" value="1"/>
</dbReference>
<dbReference type="GO" id="GO:0006508">
    <property type="term" value="P:proteolysis"/>
    <property type="evidence" value="ECO:0007669"/>
    <property type="project" value="UniProtKB-KW"/>
</dbReference>
<dbReference type="InterPro" id="IPR011546">
    <property type="entry name" value="Pept_M41_FtsH_extracell"/>
</dbReference>
<dbReference type="EMBL" id="QTKX01000005">
    <property type="protein sequence ID" value="MBS8266986.1"/>
    <property type="molecule type" value="Genomic_DNA"/>
</dbReference>
<evidence type="ECO:0000256" key="15">
    <source>
        <dbReference type="RuleBase" id="RU003651"/>
    </source>
</evidence>
<comment type="similarity">
    <text evidence="13 14">In the central section; belongs to the AAA ATPase family.</text>
</comment>
<comment type="cofactor">
    <cofactor evidence="14">
        <name>Zn(2+)</name>
        <dbReference type="ChEBI" id="CHEBI:29105"/>
    </cofactor>
    <text evidence="14">Binds 1 zinc ion per subunit.</text>
</comment>
<accession>A0A944CQW6</accession>
<dbReference type="Gene3D" id="1.20.58.760">
    <property type="entry name" value="Peptidase M41"/>
    <property type="match status" value="1"/>
</dbReference>
<dbReference type="SUPFAM" id="SSF140990">
    <property type="entry name" value="FtsH protease domain-like"/>
    <property type="match status" value="1"/>
</dbReference>
<evidence type="ECO:0000256" key="11">
    <source>
        <dbReference type="ARBA" id="ARBA00023049"/>
    </source>
</evidence>
<dbReference type="Gene3D" id="3.40.50.300">
    <property type="entry name" value="P-loop containing nucleotide triphosphate hydrolases"/>
    <property type="match status" value="1"/>
</dbReference>
<evidence type="ECO:0000256" key="3">
    <source>
        <dbReference type="ARBA" id="ARBA00022670"/>
    </source>
</evidence>
<evidence type="ECO:0000313" key="18">
    <source>
        <dbReference type="EMBL" id="MBS8266986.1"/>
    </source>
</evidence>
<dbReference type="GO" id="GO:0004176">
    <property type="term" value="F:ATP-dependent peptidase activity"/>
    <property type="evidence" value="ECO:0007669"/>
    <property type="project" value="InterPro"/>
</dbReference>
<dbReference type="InterPro" id="IPR037219">
    <property type="entry name" value="Peptidase_M41-like"/>
</dbReference>
<dbReference type="EC" id="3.4.24.-" evidence="14"/>
<dbReference type="Pfam" id="PF06480">
    <property type="entry name" value="FtsH_ext"/>
    <property type="match status" value="1"/>
</dbReference>
<comment type="similarity">
    <text evidence="15">Belongs to the AAA ATPase family.</text>
</comment>
<sequence>MNRIFRNTIFYLLIFLVIIGVVSFFNGNNQPTEPISYDKFMQELEAGNVDGDLTLQPERGVYEVRGQLRGQEEGKGFITYVWNNPETLNRIEQAAADADVEILPAKETSGWVTFFTSIIPFIIIFILFFFLLNQAQGGGSRVMNFGKSKAKLYNEEKKKVRFKDVAGADEEKQELVEVVEFLKDPRKFADLGARIPKGILLVGPPGTGKTLLARAVAGEAGVPFFSISGSDFVEMFVGVGASRVRDLFETAKKNAPCIIFIDEIDAVGRQRGAGLGGGHDEREQTLNQLLVEMDGFGANEGIIIVAATNRPDILDPALLRPGRFDRQITVDRPDVTGREAVLKVHARNKPLDESVNLKSIAARTPGFSGADLENLLNEAALVAARRDKKKIDMEDLDEATDRVIAGPAKKTRVISKKERNIVAFHEAGHTVIGVVLDEAEMVHKVTIVPRGQAGGYAVMLPKEDRYFMTKPELLDKITGLLGGRVAEEVVFGEVSTGAHNDFQRATGIARRMVTEFGMSDKLGPLQFGQAQGQVFLGRDLNNEQNYSDKIAYEIDLEIQTIIKDCYARAKNLLTEHREKLDIIANTLLEVETLDAEQIKHLIDHGRLPERKVSVENDDMKVTINKKKDEMPAIEETDKKVDSVIEDPKAIDENPKE</sequence>
<evidence type="ECO:0000256" key="16">
    <source>
        <dbReference type="SAM" id="MobiDB-lite"/>
    </source>
</evidence>
<dbReference type="GO" id="GO:0008270">
    <property type="term" value="F:zinc ion binding"/>
    <property type="evidence" value="ECO:0007669"/>
    <property type="project" value="UniProtKB-UniRule"/>
</dbReference>
<dbReference type="InterPro" id="IPR003593">
    <property type="entry name" value="AAA+_ATPase"/>
</dbReference>
<dbReference type="GO" id="GO:0004222">
    <property type="term" value="F:metalloendopeptidase activity"/>
    <property type="evidence" value="ECO:0007669"/>
    <property type="project" value="InterPro"/>
</dbReference>
<evidence type="ECO:0000256" key="14">
    <source>
        <dbReference type="HAMAP-Rule" id="MF_01458"/>
    </source>
</evidence>